<dbReference type="AlphaFoldDB" id="A2EV78"/>
<sequence length="492" mass="56280">MQSNKKVIVEKTNENDEPNTLETLIKIEIHPVESKFVEFFATKSFVDCILELSSEQIHCHRLILAKYSNVFRSYFIKHDTTDNKLLPPPYVISDKALSQIIDFCYKSTISVDSSNIVDVFITSAMYGIKVLTALLSESLLNILDNGNILDYLPKFKIQLTDEAIQNFPELLDNYRDLRDNIGGICDIISKNFAFISRSKFIDNTPLYMLPDILKKIDYKDLYDTAVFESKDDFVLYTIDKIVGDSEISTLDKECLSKAIEWDQENSYLYLTKYRLNWVLPSILRPILAKVFKSRQKTIQKVDKIVGKLKSKIHSNFGVLDLLQIIYASKGETKVESKNVLSVLSTMWGTTSITNPALSGFVQLTADTDGPLSSFYDPRNVFVQDDYSYLTNSTCDYQNPEFTHYQQKLTLGFVFDKTVGNKVIPSNLKIDEIKYHLPESVKKETSKITIMYDTNNPGTGIKLVCKPSKDQATYNIFSMHVKYVEIIGKFELE</sequence>
<dbReference type="Pfam" id="PF00651">
    <property type="entry name" value="BTB"/>
    <property type="match status" value="1"/>
</dbReference>
<protein>
    <submittedName>
        <fullName evidence="4">BTB/POZ domain containing protein</fullName>
    </submittedName>
</protein>
<feature type="domain" description="BTB" evidence="3">
    <location>
        <begin position="46"/>
        <end position="113"/>
    </location>
</feature>
<dbReference type="STRING" id="5722.A2EV78"/>
<dbReference type="Gene3D" id="3.30.710.10">
    <property type="entry name" value="Potassium Channel Kv1.1, Chain A"/>
    <property type="match status" value="1"/>
</dbReference>
<dbReference type="SMR" id="A2EV78"/>
<dbReference type="InParanoid" id="A2EV78"/>
<keyword evidence="2" id="KW-0677">Repeat</keyword>
<dbReference type="VEuPathDB" id="TrichDB:TVAGG3_0936160"/>
<name>A2EV78_TRIV3</name>
<dbReference type="KEGG" id="tva:4761306"/>
<proteinExistence type="predicted"/>
<dbReference type="Proteomes" id="UP000001542">
    <property type="component" value="Unassembled WGS sequence"/>
</dbReference>
<keyword evidence="5" id="KW-1185">Reference proteome</keyword>
<dbReference type="OrthoDB" id="45365at2759"/>
<dbReference type="PROSITE" id="PS50097">
    <property type="entry name" value="BTB"/>
    <property type="match status" value="1"/>
</dbReference>
<dbReference type="CDD" id="cd18186">
    <property type="entry name" value="BTB_POZ_ZBTB_KLHL-like"/>
    <property type="match status" value="1"/>
</dbReference>
<evidence type="ECO:0000256" key="2">
    <source>
        <dbReference type="ARBA" id="ARBA00022737"/>
    </source>
</evidence>
<evidence type="ECO:0000256" key="1">
    <source>
        <dbReference type="ARBA" id="ARBA00022441"/>
    </source>
</evidence>
<reference evidence="4" key="2">
    <citation type="journal article" date="2007" name="Science">
        <title>Draft genome sequence of the sexually transmitted pathogen Trichomonas vaginalis.</title>
        <authorList>
            <person name="Carlton J.M."/>
            <person name="Hirt R.P."/>
            <person name="Silva J.C."/>
            <person name="Delcher A.L."/>
            <person name="Schatz M."/>
            <person name="Zhao Q."/>
            <person name="Wortman J.R."/>
            <person name="Bidwell S.L."/>
            <person name="Alsmark U.C.M."/>
            <person name="Besteiro S."/>
            <person name="Sicheritz-Ponten T."/>
            <person name="Noel C.J."/>
            <person name="Dacks J.B."/>
            <person name="Foster P.G."/>
            <person name="Simillion C."/>
            <person name="Van de Peer Y."/>
            <person name="Miranda-Saavedra D."/>
            <person name="Barton G.J."/>
            <person name="Westrop G.D."/>
            <person name="Mueller S."/>
            <person name="Dessi D."/>
            <person name="Fiori P.L."/>
            <person name="Ren Q."/>
            <person name="Paulsen I."/>
            <person name="Zhang H."/>
            <person name="Bastida-Corcuera F.D."/>
            <person name="Simoes-Barbosa A."/>
            <person name="Brown M.T."/>
            <person name="Hayes R.D."/>
            <person name="Mukherjee M."/>
            <person name="Okumura C.Y."/>
            <person name="Schneider R."/>
            <person name="Smith A.J."/>
            <person name="Vanacova S."/>
            <person name="Villalvazo M."/>
            <person name="Haas B.J."/>
            <person name="Pertea M."/>
            <person name="Feldblyum T.V."/>
            <person name="Utterback T.R."/>
            <person name="Shu C.L."/>
            <person name="Osoegawa K."/>
            <person name="de Jong P.J."/>
            <person name="Hrdy I."/>
            <person name="Horvathova L."/>
            <person name="Zubacova Z."/>
            <person name="Dolezal P."/>
            <person name="Malik S.B."/>
            <person name="Logsdon J.M. Jr."/>
            <person name="Henze K."/>
            <person name="Gupta A."/>
            <person name="Wang C.C."/>
            <person name="Dunne R.L."/>
            <person name="Upcroft J.A."/>
            <person name="Upcroft P."/>
            <person name="White O."/>
            <person name="Salzberg S.L."/>
            <person name="Tang P."/>
            <person name="Chiu C.-H."/>
            <person name="Lee Y.-S."/>
            <person name="Embley T.M."/>
            <person name="Coombs G.H."/>
            <person name="Mottram J.C."/>
            <person name="Tachezy J."/>
            <person name="Fraser-Liggett C.M."/>
            <person name="Johnson P.J."/>
        </authorList>
    </citation>
    <scope>NUCLEOTIDE SEQUENCE [LARGE SCALE GENOMIC DNA]</scope>
    <source>
        <strain evidence="4">G3</strain>
    </source>
</reference>
<keyword evidence="1" id="KW-0880">Kelch repeat</keyword>
<dbReference type="EMBL" id="DS113504">
    <property type="protein sequence ID" value="EAY03461.1"/>
    <property type="molecule type" value="Genomic_DNA"/>
</dbReference>
<reference evidence="4" key="1">
    <citation type="submission" date="2006-10" db="EMBL/GenBank/DDBJ databases">
        <authorList>
            <person name="Amadeo P."/>
            <person name="Zhao Q."/>
            <person name="Wortman J."/>
            <person name="Fraser-Liggett C."/>
            <person name="Carlton J."/>
        </authorList>
    </citation>
    <scope>NUCLEOTIDE SEQUENCE</scope>
    <source>
        <strain evidence="4">G3</strain>
    </source>
</reference>
<dbReference type="SUPFAM" id="SSF54695">
    <property type="entry name" value="POZ domain"/>
    <property type="match status" value="1"/>
</dbReference>
<gene>
    <name evidence="4" type="ORF">TVAG_412650</name>
</gene>
<dbReference type="PANTHER" id="PTHR45632:SF3">
    <property type="entry name" value="KELCH-LIKE PROTEIN 32"/>
    <property type="match status" value="1"/>
</dbReference>
<dbReference type="PANTHER" id="PTHR45632">
    <property type="entry name" value="LD33804P"/>
    <property type="match status" value="1"/>
</dbReference>
<dbReference type="InterPro" id="IPR000210">
    <property type="entry name" value="BTB/POZ_dom"/>
</dbReference>
<dbReference type="SMART" id="SM00225">
    <property type="entry name" value="BTB"/>
    <property type="match status" value="1"/>
</dbReference>
<evidence type="ECO:0000313" key="5">
    <source>
        <dbReference type="Proteomes" id="UP000001542"/>
    </source>
</evidence>
<evidence type="ECO:0000313" key="4">
    <source>
        <dbReference type="EMBL" id="EAY03461.1"/>
    </source>
</evidence>
<accession>A2EV78</accession>
<dbReference type="RefSeq" id="XP_001315684.1">
    <property type="nucleotide sequence ID" value="XM_001315649.1"/>
</dbReference>
<organism evidence="4 5">
    <name type="scientific">Trichomonas vaginalis (strain ATCC PRA-98 / G3)</name>
    <dbReference type="NCBI Taxonomy" id="412133"/>
    <lineage>
        <taxon>Eukaryota</taxon>
        <taxon>Metamonada</taxon>
        <taxon>Parabasalia</taxon>
        <taxon>Trichomonadida</taxon>
        <taxon>Trichomonadidae</taxon>
        <taxon>Trichomonas</taxon>
    </lineage>
</organism>
<evidence type="ECO:0000259" key="3">
    <source>
        <dbReference type="PROSITE" id="PS50097"/>
    </source>
</evidence>
<dbReference type="VEuPathDB" id="TrichDB:TVAG_412650"/>
<dbReference type="InterPro" id="IPR011333">
    <property type="entry name" value="SKP1/BTB/POZ_sf"/>
</dbReference>